<dbReference type="SUPFAM" id="SSF51735">
    <property type="entry name" value="NAD(P)-binding Rossmann-fold domains"/>
    <property type="match status" value="1"/>
</dbReference>
<keyword evidence="3" id="KW-0560">Oxidoreductase</keyword>
<comment type="similarity">
    <text evidence="1">Belongs to the short-chain dehydrogenases/reductases (SDR) family.</text>
</comment>
<dbReference type="InterPro" id="IPR036291">
    <property type="entry name" value="NAD(P)-bd_dom_sf"/>
</dbReference>
<evidence type="ECO:0000256" key="3">
    <source>
        <dbReference type="ARBA" id="ARBA00023002"/>
    </source>
</evidence>
<dbReference type="PRINTS" id="PR00081">
    <property type="entry name" value="GDHRDH"/>
</dbReference>
<dbReference type="RefSeq" id="WP_012195293.1">
    <property type="nucleotide sequence ID" value="NC_009976.1"/>
</dbReference>
<dbReference type="STRING" id="93059.P9211_07401"/>
<gene>
    <name evidence="4" type="ordered locus">P9211_07401</name>
</gene>
<dbReference type="Gene3D" id="3.40.50.720">
    <property type="entry name" value="NAD(P)-binding Rossmann-like Domain"/>
    <property type="match status" value="1"/>
</dbReference>
<dbReference type="Pfam" id="PF00106">
    <property type="entry name" value="adh_short"/>
    <property type="match status" value="1"/>
</dbReference>
<evidence type="ECO:0000256" key="1">
    <source>
        <dbReference type="ARBA" id="ARBA00006484"/>
    </source>
</evidence>
<dbReference type="eggNOG" id="COG1028">
    <property type="taxonomic scope" value="Bacteria"/>
</dbReference>
<proteinExistence type="inferred from homology"/>
<dbReference type="GO" id="GO:0016491">
    <property type="term" value="F:oxidoreductase activity"/>
    <property type="evidence" value="ECO:0007669"/>
    <property type="project" value="UniProtKB-KW"/>
</dbReference>
<dbReference type="AlphaFoldDB" id="A9BA09"/>
<dbReference type="PANTHER" id="PTHR43391">
    <property type="entry name" value="RETINOL DEHYDROGENASE-RELATED"/>
    <property type="match status" value="1"/>
</dbReference>
<evidence type="ECO:0000256" key="2">
    <source>
        <dbReference type="ARBA" id="ARBA00022857"/>
    </source>
</evidence>
<accession>A9BA09</accession>
<dbReference type="HOGENOM" id="CLU_010194_2_10_3"/>
<name>A9BA09_PROM4</name>
<evidence type="ECO:0000313" key="4">
    <source>
        <dbReference type="EMBL" id="ABX08671.1"/>
    </source>
</evidence>
<sequence>MRTILISGANRGIGRKIAERAVKDGDQVSLGVRDSDQLIGTNLDPNFSRNKKILICKYESKSKQSAENWVRCTKNYFGKIDTLINCAGKFSKTKLMFQDNEVSEIEELWKTNVMGPWYLTRAAWEHLLEQNDSRVINLVSMSGKRSKGSLAAYTTTKFALMGLSQTIKNEGWEKGIRVTAICPGWVNTDMAKEVKTINKSDMTQPEDLAEIISTILSMPNSCVPFEISVNCNLERMV</sequence>
<protein>
    <submittedName>
        <fullName evidence="4">Short-chain dehydrogenase/reductase (SDR) superfamily</fullName>
    </submittedName>
</protein>
<keyword evidence="2" id="KW-0521">NADP</keyword>
<keyword evidence="5" id="KW-1185">Reference proteome</keyword>
<dbReference type="PANTHER" id="PTHR43391:SF14">
    <property type="entry name" value="DEHYDROGENASE_REDUCTASE SDR FAMILY PROTEIN 7-LIKE"/>
    <property type="match status" value="1"/>
</dbReference>
<dbReference type="EMBL" id="CP000878">
    <property type="protein sequence ID" value="ABX08671.1"/>
    <property type="molecule type" value="Genomic_DNA"/>
</dbReference>
<dbReference type="Proteomes" id="UP000000788">
    <property type="component" value="Chromosome"/>
</dbReference>
<reference evidence="4 5" key="1">
    <citation type="journal article" date="2007" name="PLoS Genet.">
        <title>Patterns and implications of gene gain and loss in the evolution of Prochlorococcus.</title>
        <authorList>
            <person name="Kettler G.C."/>
            <person name="Martiny A.C."/>
            <person name="Huang K."/>
            <person name="Zucker J."/>
            <person name="Coleman M.L."/>
            <person name="Rodrigue S."/>
            <person name="Chen F."/>
            <person name="Lapidus A."/>
            <person name="Ferriera S."/>
            <person name="Johnson J."/>
            <person name="Steglich C."/>
            <person name="Church G.M."/>
            <person name="Richardson P."/>
            <person name="Chisholm S.W."/>
        </authorList>
    </citation>
    <scope>NUCLEOTIDE SEQUENCE [LARGE SCALE GENOMIC DNA]</scope>
    <source>
        <strain evidence="5">MIT 9211</strain>
    </source>
</reference>
<evidence type="ECO:0000313" key="5">
    <source>
        <dbReference type="Proteomes" id="UP000000788"/>
    </source>
</evidence>
<organism evidence="4 5">
    <name type="scientific">Prochlorococcus marinus (strain MIT 9211)</name>
    <dbReference type="NCBI Taxonomy" id="93059"/>
    <lineage>
        <taxon>Bacteria</taxon>
        <taxon>Bacillati</taxon>
        <taxon>Cyanobacteriota</taxon>
        <taxon>Cyanophyceae</taxon>
        <taxon>Synechococcales</taxon>
        <taxon>Prochlorococcaceae</taxon>
        <taxon>Prochlorococcus</taxon>
    </lineage>
</organism>
<dbReference type="KEGG" id="pmj:P9211_07401"/>
<dbReference type="InterPro" id="IPR002347">
    <property type="entry name" value="SDR_fam"/>
</dbReference>
<dbReference type="OrthoDB" id="9785520at2"/>